<protein>
    <submittedName>
        <fullName evidence="1">Uncharacterized protein</fullName>
    </submittedName>
</protein>
<proteinExistence type="predicted"/>
<keyword evidence="2" id="KW-1185">Reference proteome</keyword>
<evidence type="ECO:0000313" key="2">
    <source>
        <dbReference type="Proteomes" id="UP001281410"/>
    </source>
</evidence>
<organism evidence="1 2">
    <name type="scientific">Dipteronia sinensis</name>
    <dbReference type="NCBI Taxonomy" id="43782"/>
    <lineage>
        <taxon>Eukaryota</taxon>
        <taxon>Viridiplantae</taxon>
        <taxon>Streptophyta</taxon>
        <taxon>Embryophyta</taxon>
        <taxon>Tracheophyta</taxon>
        <taxon>Spermatophyta</taxon>
        <taxon>Magnoliopsida</taxon>
        <taxon>eudicotyledons</taxon>
        <taxon>Gunneridae</taxon>
        <taxon>Pentapetalae</taxon>
        <taxon>rosids</taxon>
        <taxon>malvids</taxon>
        <taxon>Sapindales</taxon>
        <taxon>Sapindaceae</taxon>
        <taxon>Hippocastanoideae</taxon>
        <taxon>Acereae</taxon>
        <taxon>Dipteronia</taxon>
    </lineage>
</organism>
<gene>
    <name evidence="1" type="ORF">Dsin_031931</name>
</gene>
<reference evidence="1" key="1">
    <citation type="journal article" date="2023" name="Plant J.">
        <title>Genome sequences and population genomics provide insights into the demographic history, inbreeding, and mutation load of two 'living fossil' tree species of Dipteronia.</title>
        <authorList>
            <person name="Feng Y."/>
            <person name="Comes H.P."/>
            <person name="Chen J."/>
            <person name="Zhu S."/>
            <person name="Lu R."/>
            <person name="Zhang X."/>
            <person name="Li P."/>
            <person name="Qiu J."/>
            <person name="Olsen K.M."/>
            <person name="Qiu Y."/>
        </authorList>
    </citation>
    <scope>NUCLEOTIDE SEQUENCE</scope>
    <source>
        <strain evidence="1">NBL</strain>
    </source>
</reference>
<dbReference type="Proteomes" id="UP001281410">
    <property type="component" value="Unassembled WGS sequence"/>
</dbReference>
<dbReference type="EMBL" id="JANJYJ010000010">
    <property type="protein sequence ID" value="KAK3184645.1"/>
    <property type="molecule type" value="Genomic_DNA"/>
</dbReference>
<sequence>MQLLRKVFHMVLCIQLKPVNLRFHDGTGAVDESRSDLSRRKLACVELKFLIARALSSRGQVTQFFADHFHKLLMLFFDEPCIMFSFDAFHFHNVKLIFFSYHYGCKMFLVHGVTQ</sequence>
<dbReference type="AlphaFoldDB" id="A0AAD9ZMI0"/>
<accession>A0AAD9ZMI0</accession>
<evidence type="ECO:0000313" key="1">
    <source>
        <dbReference type="EMBL" id="KAK3184645.1"/>
    </source>
</evidence>
<comment type="caution">
    <text evidence="1">The sequence shown here is derived from an EMBL/GenBank/DDBJ whole genome shotgun (WGS) entry which is preliminary data.</text>
</comment>
<name>A0AAD9ZMI0_9ROSI</name>